<evidence type="ECO:0000259" key="9">
    <source>
        <dbReference type="PROSITE" id="PS51202"/>
    </source>
</evidence>
<feature type="transmembrane region" description="Helical" evidence="8">
    <location>
        <begin position="299"/>
        <end position="320"/>
    </location>
</feature>
<feature type="transmembrane region" description="Helical" evidence="8">
    <location>
        <begin position="497"/>
        <end position="514"/>
    </location>
</feature>
<dbReference type="Pfam" id="PF02080">
    <property type="entry name" value="TrkA_C"/>
    <property type="match status" value="2"/>
</dbReference>
<feature type="transmembrane region" description="Helical" evidence="8">
    <location>
        <begin position="32"/>
        <end position="49"/>
    </location>
</feature>
<dbReference type="RefSeq" id="WP_196990683.1">
    <property type="nucleotide sequence ID" value="NZ_JADWYR010000001.1"/>
</dbReference>
<comment type="caution">
    <text evidence="10">The sequence shown here is derived from an EMBL/GenBank/DDBJ whole genome shotgun (WGS) entry which is preliminary data.</text>
</comment>
<evidence type="ECO:0000256" key="8">
    <source>
        <dbReference type="SAM" id="Phobius"/>
    </source>
</evidence>
<protein>
    <submittedName>
        <fullName evidence="10">Cation:proton antiporter</fullName>
    </submittedName>
</protein>
<keyword evidence="6 8" id="KW-1133">Transmembrane helix</keyword>
<comment type="similarity">
    <text evidence="2">Belongs to the monovalent cation:proton antiporter 2 (CPA2) transporter (TC 2.A.37) family.</text>
</comment>
<dbReference type="GO" id="GO:0008324">
    <property type="term" value="F:monoatomic cation transmembrane transporter activity"/>
    <property type="evidence" value="ECO:0007669"/>
    <property type="project" value="InterPro"/>
</dbReference>
<feature type="transmembrane region" description="Helical" evidence="8">
    <location>
        <begin position="457"/>
        <end position="476"/>
    </location>
</feature>
<evidence type="ECO:0000313" key="10">
    <source>
        <dbReference type="EMBL" id="MBG9376682.1"/>
    </source>
</evidence>
<feature type="transmembrane region" description="Helical" evidence="8">
    <location>
        <begin position="427"/>
        <end position="445"/>
    </location>
</feature>
<dbReference type="AlphaFoldDB" id="A0A931E5R9"/>
<keyword evidence="4" id="KW-0630">Potassium</keyword>
<evidence type="ECO:0000256" key="5">
    <source>
        <dbReference type="ARBA" id="ARBA00022692"/>
    </source>
</evidence>
<feature type="transmembrane region" description="Helical" evidence="8">
    <location>
        <begin position="520"/>
        <end position="539"/>
    </location>
</feature>
<dbReference type="SUPFAM" id="SSF116726">
    <property type="entry name" value="TrkA C-terminal domain-like"/>
    <property type="match status" value="2"/>
</dbReference>
<sequence length="739" mass="81346">MTHLPHLITDLALILGAAAVTTLIFKKLKQPLVLGYIIAGFLVGPNFHVFPTITDIENVKIWADIGVIFLLFGLGLEFSFKKLVKVGGTAAITAIIEVGAMLVLGYLMGTMMGWSLMDSLFMGGILAIGSTTIIIRAFDELGVKSQKFTGVVLGVLVIEDLVAVVLLVLLSTIAVSQQFSGGELATSVLKLIFFLILWFVAGIFFIPTLLKKSHHLMSNETMLIVALALCLGMVALATYVGFSSALGAFIMGSILAETLQGQKIEHLLQPVKDLFGAVFFVSVGMLINPELMLEHYVPILIGTVLLLIGKPLFVTIGALVSGQPLKTAVQSGMSLSQIGEFSFIIATLGITLGVTADFLYPVAVAISVLTAFTTTYMIRFSEPVYGFLSKKLPARWTSGLSRYSSGMQSINTAGNWKKVLRSYGINMVVYSVLILAVIFLSTRYIQPLFRDSTWNSLITLSVTLLLIAPFLWALSVRRFQKEAHANLWLRPIYRGPLIMLEVLRIGLALFFIGLLCDTLFSPTTAFIVTIIIIVLLAVFSRKLQAYYDNLEKRFLTNLYQNELAGEAQDTDVLAPWDAHIAYFEVHPDSKLSGQSLETLALREKFGVNVAMIERGSRYLMAPVRGELLFPGDVLTVIGTDEQLNQFRPYAEYKSGTGNKIRQKREVALKQLSVQQHSEWIGKSIRESAIREKTKGIIVGIERKGERLLNPPSTLIFEEHDIVWIVGNVQRLLVVAGESK</sequence>
<evidence type="ECO:0000256" key="7">
    <source>
        <dbReference type="ARBA" id="ARBA00023136"/>
    </source>
</evidence>
<feature type="transmembrane region" description="Helical" evidence="8">
    <location>
        <begin position="332"/>
        <end position="352"/>
    </location>
</feature>
<keyword evidence="11" id="KW-1185">Reference proteome</keyword>
<dbReference type="InterPro" id="IPR036721">
    <property type="entry name" value="RCK_C_sf"/>
</dbReference>
<feature type="transmembrane region" description="Helical" evidence="8">
    <location>
        <begin position="222"/>
        <end position="239"/>
    </location>
</feature>
<dbReference type="PROSITE" id="PS51202">
    <property type="entry name" value="RCK_C"/>
    <property type="match status" value="2"/>
</dbReference>
<feature type="transmembrane region" description="Helical" evidence="8">
    <location>
        <begin position="150"/>
        <end position="175"/>
    </location>
</feature>
<evidence type="ECO:0000256" key="1">
    <source>
        <dbReference type="ARBA" id="ARBA00004141"/>
    </source>
</evidence>
<evidence type="ECO:0000313" key="11">
    <source>
        <dbReference type="Proteomes" id="UP000628448"/>
    </source>
</evidence>
<dbReference type="GO" id="GO:0006813">
    <property type="term" value="P:potassium ion transport"/>
    <property type="evidence" value="ECO:0007669"/>
    <property type="project" value="UniProtKB-KW"/>
</dbReference>
<dbReference type="Pfam" id="PF00999">
    <property type="entry name" value="Na_H_Exchanger"/>
    <property type="match status" value="1"/>
</dbReference>
<feature type="transmembrane region" description="Helical" evidence="8">
    <location>
        <begin position="87"/>
        <end position="108"/>
    </location>
</feature>
<keyword evidence="4" id="KW-0633">Potassium transport</keyword>
<evidence type="ECO:0000256" key="2">
    <source>
        <dbReference type="ARBA" id="ARBA00005551"/>
    </source>
</evidence>
<proteinExistence type="inferred from homology"/>
<name>A0A931E5R9_9BACT</name>
<dbReference type="InterPro" id="IPR006037">
    <property type="entry name" value="RCK_C"/>
</dbReference>
<dbReference type="InterPro" id="IPR006153">
    <property type="entry name" value="Cation/H_exchanger_TM"/>
</dbReference>
<dbReference type="Gene3D" id="1.20.1530.20">
    <property type="match status" value="1"/>
</dbReference>
<keyword evidence="5 8" id="KW-0812">Transmembrane</keyword>
<comment type="subcellular location">
    <subcellularLocation>
        <location evidence="1">Membrane</location>
        <topology evidence="1">Multi-pass membrane protein</topology>
    </subcellularLocation>
</comment>
<feature type="domain" description="RCK C-terminal" evidence="9">
    <location>
        <begin position="655"/>
        <end position="739"/>
    </location>
</feature>
<feature type="transmembrane region" description="Helical" evidence="8">
    <location>
        <begin position="6"/>
        <end position="25"/>
    </location>
</feature>
<evidence type="ECO:0000256" key="4">
    <source>
        <dbReference type="ARBA" id="ARBA00022538"/>
    </source>
</evidence>
<dbReference type="PANTHER" id="PTHR42751">
    <property type="entry name" value="SODIUM/HYDROGEN EXCHANGER FAMILY/TRKA DOMAIN PROTEIN"/>
    <property type="match status" value="1"/>
</dbReference>
<keyword evidence="3" id="KW-0813">Transport</keyword>
<dbReference type="GO" id="GO:1902600">
    <property type="term" value="P:proton transmembrane transport"/>
    <property type="evidence" value="ECO:0007669"/>
    <property type="project" value="InterPro"/>
</dbReference>
<evidence type="ECO:0000256" key="3">
    <source>
        <dbReference type="ARBA" id="ARBA00022448"/>
    </source>
</evidence>
<reference evidence="10" key="1">
    <citation type="submission" date="2020-11" db="EMBL/GenBank/DDBJ databases">
        <title>Bacterial whole genome sequence for Panacibacter sp. DH6.</title>
        <authorList>
            <person name="Le V."/>
            <person name="Ko S."/>
            <person name="Ahn C.-Y."/>
            <person name="Oh H.-M."/>
        </authorList>
    </citation>
    <scope>NUCLEOTIDE SEQUENCE</scope>
    <source>
        <strain evidence="10">DH6</strain>
    </source>
</reference>
<accession>A0A931E5R9</accession>
<organism evidence="10 11">
    <name type="scientific">Panacibacter microcysteis</name>
    <dbReference type="NCBI Taxonomy" id="2793269"/>
    <lineage>
        <taxon>Bacteria</taxon>
        <taxon>Pseudomonadati</taxon>
        <taxon>Bacteroidota</taxon>
        <taxon>Chitinophagia</taxon>
        <taxon>Chitinophagales</taxon>
        <taxon>Chitinophagaceae</taxon>
        <taxon>Panacibacter</taxon>
    </lineage>
</organism>
<dbReference type="Proteomes" id="UP000628448">
    <property type="component" value="Unassembled WGS sequence"/>
</dbReference>
<keyword evidence="4" id="KW-0406">Ion transport</keyword>
<dbReference type="PANTHER" id="PTHR42751:SF3">
    <property type="entry name" value="SODIUM_GLUTAMATE SYMPORTER"/>
    <property type="match status" value="1"/>
</dbReference>
<dbReference type="InterPro" id="IPR038770">
    <property type="entry name" value="Na+/solute_symporter_sf"/>
</dbReference>
<feature type="transmembrane region" description="Helical" evidence="8">
    <location>
        <begin position="61"/>
        <end position="80"/>
    </location>
</feature>
<feature type="transmembrane region" description="Helical" evidence="8">
    <location>
        <begin position="120"/>
        <end position="138"/>
    </location>
</feature>
<feature type="transmembrane region" description="Helical" evidence="8">
    <location>
        <begin position="187"/>
        <end position="210"/>
    </location>
</feature>
<feature type="transmembrane region" description="Helical" evidence="8">
    <location>
        <begin position="358"/>
        <end position="378"/>
    </location>
</feature>
<evidence type="ECO:0000256" key="6">
    <source>
        <dbReference type="ARBA" id="ARBA00022989"/>
    </source>
</evidence>
<dbReference type="GO" id="GO:0016020">
    <property type="term" value="C:membrane"/>
    <property type="evidence" value="ECO:0007669"/>
    <property type="project" value="UniProtKB-SubCell"/>
</dbReference>
<dbReference type="EMBL" id="JADWYR010000001">
    <property type="protein sequence ID" value="MBG9376682.1"/>
    <property type="molecule type" value="Genomic_DNA"/>
</dbReference>
<gene>
    <name evidence="10" type="ORF">I5907_10575</name>
</gene>
<keyword evidence="7 8" id="KW-0472">Membrane</keyword>
<dbReference type="Gene3D" id="3.30.70.1450">
    <property type="entry name" value="Regulator of K+ conductance, C-terminal domain"/>
    <property type="match status" value="2"/>
</dbReference>
<dbReference type="GO" id="GO:0015297">
    <property type="term" value="F:antiporter activity"/>
    <property type="evidence" value="ECO:0007669"/>
    <property type="project" value="InterPro"/>
</dbReference>
<feature type="domain" description="RCK C-terminal" evidence="9">
    <location>
        <begin position="568"/>
        <end position="652"/>
    </location>
</feature>